<feature type="transmembrane region" description="Helical" evidence="1">
    <location>
        <begin position="166"/>
        <end position="184"/>
    </location>
</feature>
<proteinExistence type="predicted"/>
<dbReference type="RefSeq" id="WP_380793345.1">
    <property type="nucleotide sequence ID" value="NZ_JBHRVU010000004.1"/>
</dbReference>
<name>A0ABV7NCX9_9SPHN</name>
<keyword evidence="1" id="KW-0472">Membrane</keyword>
<accession>A0ABV7NCX9</accession>
<keyword evidence="3" id="KW-1185">Reference proteome</keyword>
<keyword evidence="1" id="KW-1133">Transmembrane helix</keyword>
<feature type="transmembrane region" description="Helical" evidence="1">
    <location>
        <begin position="91"/>
        <end position="109"/>
    </location>
</feature>
<reference evidence="3" key="1">
    <citation type="journal article" date="2019" name="Int. J. Syst. Evol. Microbiol.">
        <title>The Global Catalogue of Microorganisms (GCM) 10K type strain sequencing project: providing services to taxonomists for standard genome sequencing and annotation.</title>
        <authorList>
            <consortium name="The Broad Institute Genomics Platform"/>
            <consortium name="The Broad Institute Genome Sequencing Center for Infectious Disease"/>
            <person name="Wu L."/>
            <person name="Ma J."/>
        </authorList>
    </citation>
    <scope>NUCLEOTIDE SEQUENCE [LARGE SCALE GENOMIC DNA]</scope>
    <source>
        <strain evidence="3">CCM 7491</strain>
    </source>
</reference>
<gene>
    <name evidence="2" type="ORF">ACFOKF_03990</name>
</gene>
<protein>
    <submittedName>
        <fullName evidence="2">Uncharacterized protein</fullName>
    </submittedName>
</protein>
<sequence length="236" mass="25155">MSGDLRMLGLAHGLLLGLLLASPLIGPDMLPWAVQALFLLGGFQLRLADRRWDLRGGPIAWISHIRMAPRRLLPWAAAAVVALIAGRTDLMQAIIGATLLCELLVYPISAHLIARLTRPMVAGLILLLIGVQGAAGNPMLGYVVAFLTGLSTCLFWLRGPDGDGPTLIWALGATTAAVVAPIVAPVTLPCAFAVGAVSATLALAHLSVLRRRPVPWRSDRRQTMRRGLWLAPARPS</sequence>
<dbReference type="Proteomes" id="UP001595681">
    <property type="component" value="Unassembled WGS sequence"/>
</dbReference>
<keyword evidence="1" id="KW-0812">Transmembrane</keyword>
<dbReference type="EMBL" id="JBHRVU010000004">
    <property type="protein sequence ID" value="MFC3440367.1"/>
    <property type="molecule type" value="Genomic_DNA"/>
</dbReference>
<comment type="caution">
    <text evidence="2">The sequence shown here is derived from an EMBL/GenBank/DDBJ whole genome shotgun (WGS) entry which is preliminary data.</text>
</comment>
<organism evidence="2 3">
    <name type="scientific">Sphingobium rhizovicinum</name>
    <dbReference type="NCBI Taxonomy" id="432308"/>
    <lineage>
        <taxon>Bacteria</taxon>
        <taxon>Pseudomonadati</taxon>
        <taxon>Pseudomonadota</taxon>
        <taxon>Alphaproteobacteria</taxon>
        <taxon>Sphingomonadales</taxon>
        <taxon>Sphingomonadaceae</taxon>
        <taxon>Sphingobium</taxon>
    </lineage>
</organism>
<evidence type="ECO:0000313" key="2">
    <source>
        <dbReference type="EMBL" id="MFC3440367.1"/>
    </source>
</evidence>
<evidence type="ECO:0000313" key="3">
    <source>
        <dbReference type="Proteomes" id="UP001595681"/>
    </source>
</evidence>
<evidence type="ECO:0000256" key="1">
    <source>
        <dbReference type="SAM" id="Phobius"/>
    </source>
</evidence>